<dbReference type="PANTHER" id="PTHR11482:SF6">
    <property type="entry name" value="ORNITHINE DECARBOXYLASE 1-RELATED"/>
    <property type="match status" value="1"/>
</dbReference>
<evidence type="ECO:0000256" key="5">
    <source>
        <dbReference type="SAM" id="SignalP"/>
    </source>
</evidence>
<evidence type="ECO:0000256" key="2">
    <source>
        <dbReference type="ARBA" id="ARBA00008872"/>
    </source>
</evidence>
<dbReference type="PRINTS" id="PR01182">
    <property type="entry name" value="ORNDCRBXLASE"/>
</dbReference>
<dbReference type="Gene3D" id="3.20.20.10">
    <property type="entry name" value="Alanine racemase"/>
    <property type="match status" value="1"/>
</dbReference>
<reference evidence="7" key="1">
    <citation type="submission" date="2020-11" db="EMBL/GenBank/DDBJ databases">
        <authorList>
            <person name="Tran Van P."/>
        </authorList>
    </citation>
    <scope>NUCLEOTIDE SEQUENCE</scope>
</reference>
<evidence type="ECO:0000256" key="1">
    <source>
        <dbReference type="ARBA" id="ARBA00001933"/>
    </source>
</evidence>
<dbReference type="PANTHER" id="PTHR11482">
    <property type="entry name" value="ARGININE/DIAMINOPIMELATE/ORNITHINE DECARBOXYLASE"/>
    <property type="match status" value="1"/>
</dbReference>
<comment type="similarity">
    <text evidence="2">Belongs to the Orn/Lys/Arg decarboxylase class-II family.</text>
</comment>
<dbReference type="GO" id="GO:0004586">
    <property type="term" value="F:ornithine decarboxylase activity"/>
    <property type="evidence" value="ECO:0007669"/>
    <property type="project" value="TreeGrafter"/>
</dbReference>
<sequence length="474" mass="52897">MPKTATLVLLVSLMGMAFAIRCTFDAECTVSGVVHQCVNGQCQLAPGPVVECYQDVNCYAYGIYFKCENAKCVPSDHKICLSDADCKKNKLHKHCKENHCKFPDRILYASTVKARSHITYAAQVGVKQMTFDKEHELHKVKQLHPCADMVLRIRVPRTYSKWHLGTANYSKYGASLQQVRPLLQVAKKLGVNVIGTSFYVGTLCQQGDAYAKAIGDAKYAFDQGKELGFNMHLLDIGGGFSGSISALNETSDQMAQTVYKALELYFPANTTTNLTIISEFGRYYVDTGYTLAAIIEDRKRVELSHHKSNIRTDMPYYIYIYYITDGAQCGFRRSRYQRRLSDPSTIWGPAYGSNHTARKGVMLPELSIGEWVYFRNMGAYTLYNIGAEFMAFKVPRQFFYVTDRARHFIDNMFNRDRIFAILETGLIPSIPVIKGPGANSTIPATVGTVTKSTIQAPVGNGIKSTVPDILGAIP</sequence>
<accession>A0A7R9MBC9</accession>
<gene>
    <name evidence="7" type="ORF">ONB1V03_LOCUS13607</name>
</gene>
<dbReference type="GO" id="GO:0033387">
    <property type="term" value="P:putrescine biosynthetic process from arginine, via ornithine"/>
    <property type="evidence" value="ECO:0007669"/>
    <property type="project" value="TreeGrafter"/>
</dbReference>
<feature type="non-terminal residue" evidence="7">
    <location>
        <position position="474"/>
    </location>
</feature>
<dbReference type="EMBL" id="OC926946">
    <property type="protein sequence ID" value="CAD7656971.1"/>
    <property type="molecule type" value="Genomic_DNA"/>
</dbReference>
<dbReference type="Gene3D" id="2.40.37.10">
    <property type="entry name" value="Lyase, Ornithine Decarboxylase, Chain A, domain 1"/>
    <property type="match status" value="1"/>
</dbReference>
<keyword evidence="5" id="KW-0732">Signal</keyword>
<organism evidence="7">
    <name type="scientific">Oppiella nova</name>
    <dbReference type="NCBI Taxonomy" id="334625"/>
    <lineage>
        <taxon>Eukaryota</taxon>
        <taxon>Metazoa</taxon>
        <taxon>Ecdysozoa</taxon>
        <taxon>Arthropoda</taxon>
        <taxon>Chelicerata</taxon>
        <taxon>Arachnida</taxon>
        <taxon>Acari</taxon>
        <taxon>Acariformes</taxon>
        <taxon>Sarcoptiformes</taxon>
        <taxon>Oribatida</taxon>
        <taxon>Brachypylina</taxon>
        <taxon>Oppioidea</taxon>
        <taxon>Oppiidae</taxon>
        <taxon>Oppiella</taxon>
    </lineage>
</organism>
<dbReference type="Proteomes" id="UP000728032">
    <property type="component" value="Unassembled WGS sequence"/>
</dbReference>
<dbReference type="InterPro" id="IPR022644">
    <property type="entry name" value="De-COase2_N"/>
</dbReference>
<dbReference type="SUPFAM" id="SSF50621">
    <property type="entry name" value="Alanine racemase C-terminal domain-like"/>
    <property type="match status" value="1"/>
</dbReference>
<keyword evidence="3" id="KW-0663">Pyridoxal phosphate</keyword>
<keyword evidence="8" id="KW-1185">Reference proteome</keyword>
<comment type="cofactor">
    <cofactor evidence="1">
        <name>pyridoxal 5'-phosphate</name>
        <dbReference type="ChEBI" id="CHEBI:597326"/>
    </cofactor>
</comment>
<feature type="signal peptide" evidence="5">
    <location>
        <begin position="1"/>
        <end position="19"/>
    </location>
</feature>
<dbReference type="EMBL" id="CAJPVJ010012121">
    <property type="protein sequence ID" value="CAG2174158.1"/>
    <property type="molecule type" value="Genomic_DNA"/>
</dbReference>
<evidence type="ECO:0000259" key="6">
    <source>
        <dbReference type="Pfam" id="PF02784"/>
    </source>
</evidence>
<dbReference type="InterPro" id="IPR029066">
    <property type="entry name" value="PLP-binding_barrel"/>
</dbReference>
<protein>
    <recommendedName>
        <fullName evidence="6">Orn/DAP/Arg decarboxylase 2 N-terminal domain-containing protein</fullName>
    </recommendedName>
</protein>
<evidence type="ECO:0000313" key="7">
    <source>
        <dbReference type="EMBL" id="CAD7656971.1"/>
    </source>
</evidence>
<dbReference type="GO" id="GO:0005737">
    <property type="term" value="C:cytoplasm"/>
    <property type="evidence" value="ECO:0007669"/>
    <property type="project" value="TreeGrafter"/>
</dbReference>
<evidence type="ECO:0000313" key="8">
    <source>
        <dbReference type="Proteomes" id="UP000728032"/>
    </source>
</evidence>
<dbReference type="SUPFAM" id="SSF51419">
    <property type="entry name" value="PLP-binding barrel"/>
    <property type="match status" value="1"/>
</dbReference>
<feature type="chain" id="PRO_5035592665" description="Orn/DAP/Arg decarboxylase 2 N-terminal domain-containing protein" evidence="5">
    <location>
        <begin position="20"/>
        <end position="474"/>
    </location>
</feature>
<evidence type="ECO:0000256" key="4">
    <source>
        <dbReference type="ARBA" id="ARBA00023239"/>
    </source>
</evidence>
<dbReference type="OrthoDB" id="5034579at2759"/>
<feature type="domain" description="Orn/DAP/Arg decarboxylase 2 N-terminal" evidence="6">
    <location>
        <begin position="103"/>
        <end position="285"/>
    </location>
</feature>
<keyword evidence="4" id="KW-0456">Lyase</keyword>
<dbReference type="InterPro" id="IPR002433">
    <property type="entry name" value="Orn_de-COase"/>
</dbReference>
<proteinExistence type="inferred from homology"/>
<evidence type="ECO:0000256" key="3">
    <source>
        <dbReference type="ARBA" id="ARBA00022898"/>
    </source>
</evidence>
<dbReference type="InterPro" id="IPR009006">
    <property type="entry name" value="Ala_racemase/Decarboxylase_C"/>
</dbReference>
<dbReference type="AlphaFoldDB" id="A0A7R9MBC9"/>
<dbReference type="Pfam" id="PF02784">
    <property type="entry name" value="Orn_Arg_deC_N"/>
    <property type="match status" value="1"/>
</dbReference>
<name>A0A7R9MBC9_9ACAR</name>